<evidence type="ECO:0000256" key="6">
    <source>
        <dbReference type="ARBA" id="ARBA00022692"/>
    </source>
</evidence>
<evidence type="ECO:0000256" key="11">
    <source>
        <dbReference type="ARBA" id="ARBA00023065"/>
    </source>
</evidence>
<dbReference type="Proteomes" id="UP000887581">
    <property type="component" value="Unplaced"/>
</dbReference>
<accession>A0A915PRN7</accession>
<evidence type="ECO:0000256" key="5">
    <source>
        <dbReference type="ARBA" id="ARBA00022568"/>
    </source>
</evidence>
<protein>
    <recommendedName>
        <fullName evidence="3">Store-operated calcium entry-associated regulatory factor</fullName>
    </recommendedName>
    <alternativeName>
        <fullName evidence="13">Transmembrane protein 66</fullName>
    </alternativeName>
</protein>
<keyword evidence="9" id="KW-0106">Calcium</keyword>
<feature type="chain" id="PRO_5037609187" description="Store-operated calcium entry-associated regulatory factor" evidence="16">
    <location>
        <begin position="22"/>
        <end position="301"/>
    </location>
</feature>
<dbReference type="AlphaFoldDB" id="A0A915PRN7"/>
<proteinExistence type="inferred from homology"/>
<comment type="similarity">
    <text evidence="2">Belongs to the SARAF family.</text>
</comment>
<comment type="subcellular location">
    <subcellularLocation>
        <location evidence="1">Endoplasmic reticulum membrane</location>
        <topology evidence="1">Single-pass type I membrane protein</topology>
    </subcellularLocation>
</comment>
<evidence type="ECO:0000313" key="17">
    <source>
        <dbReference type="Proteomes" id="UP000887581"/>
    </source>
</evidence>
<dbReference type="GO" id="GO:2001256">
    <property type="term" value="P:regulation of store-operated calcium entry"/>
    <property type="evidence" value="ECO:0007669"/>
    <property type="project" value="InterPro"/>
</dbReference>
<feature type="region of interest" description="Disordered" evidence="14">
    <location>
        <begin position="182"/>
        <end position="228"/>
    </location>
</feature>
<evidence type="ECO:0000256" key="7">
    <source>
        <dbReference type="ARBA" id="ARBA00022729"/>
    </source>
</evidence>
<keyword evidence="17" id="KW-1185">Reference proteome</keyword>
<evidence type="ECO:0000256" key="2">
    <source>
        <dbReference type="ARBA" id="ARBA00006833"/>
    </source>
</evidence>
<evidence type="ECO:0000256" key="12">
    <source>
        <dbReference type="ARBA" id="ARBA00023136"/>
    </source>
</evidence>
<name>A0A915PRN7_9BILA</name>
<keyword evidence="10 15" id="KW-1133">Transmembrane helix</keyword>
<sequence length="301" mass="33885">MLRRCRLLVTLLTGIVNFCESSDRVRLIDVSTLTLYRDKYTTGRRSAPIPQIQCVGGSAKGQFEPRVIQCYNKGHDGSDVQWECKAEMGDQYEFGEIRISCEGYDYPKDPYILQGSCGLKYELEYRRNNYGKYKKTPNAPPYKNDEKFDLATLSVIAVMALFLYLVYSNCLQSTSGDRTYRSGWGWDQGPPPPPGDGRPPPPGFKSFTRPYDAPPTYEESFPDASNAQSQFSGPGFFSGLGLGGLAGYMYGRSQSSESSFFRSRRPYEWDESCASRSRYRDDSPGPSTSRTTTGFSSTERR</sequence>
<dbReference type="PANTHER" id="PTHR15929:SF0">
    <property type="entry name" value="STORE-OPERATED CALCIUM ENTRY-ASSOCIATED REGULATORY FACTOR"/>
    <property type="match status" value="1"/>
</dbReference>
<dbReference type="WBParaSite" id="sdigi.contig213.g6204.t1">
    <property type="protein sequence ID" value="sdigi.contig213.g6204.t1"/>
    <property type="gene ID" value="sdigi.contig213.g6204"/>
</dbReference>
<keyword evidence="6 15" id="KW-0812">Transmembrane</keyword>
<keyword evidence="4" id="KW-0813">Transport</keyword>
<dbReference type="Pfam" id="PF06682">
    <property type="entry name" value="SARAF"/>
    <property type="match status" value="1"/>
</dbReference>
<evidence type="ECO:0000256" key="1">
    <source>
        <dbReference type="ARBA" id="ARBA00004115"/>
    </source>
</evidence>
<keyword evidence="12 15" id="KW-0472">Membrane</keyword>
<evidence type="ECO:0000256" key="8">
    <source>
        <dbReference type="ARBA" id="ARBA00022824"/>
    </source>
</evidence>
<keyword evidence="8" id="KW-0256">Endoplasmic reticulum</keyword>
<keyword evidence="11" id="KW-0406">Ion transport</keyword>
<evidence type="ECO:0000313" key="18">
    <source>
        <dbReference type="WBParaSite" id="sdigi.contig213.g6204.t1"/>
    </source>
</evidence>
<evidence type="ECO:0000256" key="3">
    <source>
        <dbReference type="ARBA" id="ARBA00016584"/>
    </source>
</evidence>
<feature type="transmembrane region" description="Helical" evidence="15">
    <location>
        <begin position="150"/>
        <end position="171"/>
    </location>
</feature>
<evidence type="ECO:0000256" key="10">
    <source>
        <dbReference type="ARBA" id="ARBA00022989"/>
    </source>
</evidence>
<feature type="compositionally biased region" description="Pro residues" evidence="14">
    <location>
        <begin position="189"/>
        <end position="203"/>
    </location>
</feature>
<feature type="region of interest" description="Disordered" evidence="14">
    <location>
        <begin position="257"/>
        <end position="301"/>
    </location>
</feature>
<keyword evidence="5" id="KW-0109">Calcium transport</keyword>
<evidence type="ECO:0000256" key="9">
    <source>
        <dbReference type="ARBA" id="ARBA00022837"/>
    </source>
</evidence>
<dbReference type="GO" id="GO:0005789">
    <property type="term" value="C:endoplasmic reticulum membrane"/>
    <property type="evidence" value="ECO:0007669"/>
    <property type="project" value="UniProtKB-SubCell"/>
</dbReference>
<feature type="compositionally biased region" description="Low complexity" evidence="14">
    <location>
        <begin position="284"/>
        <end position="301"/>
    </location>
</feature>
<evidence type="ECO:0000256" key="4">
    <source>
        <dbReference type="ARBA" id="ARBA00022448"/>
    </source>
</evidence>
<evidence type="ECO:0000256" key="14">
    <source>
        <dbReference type="SAM" id="MobiDB-lite"/>
    </source>
</evidence>
<evidence type="ECO:0000256" key="13">
    <source>
        <dbReference type="ARBA" id="ARBA00031116"/>
    </source>
</evidence>
<reference evidence="18" key="1">
    <citation type="submission" date="2022-11" db="UniProtKB">
        <authorList>
            <consortium name="WormBaseParasite"/>
        </authorList>
    </citation>
    <scope>IDENTIFICATION</scope>
</reference>
<dbReference type="PANTHER" id="PTHR15929">
    <property type="entry name" value="STORE-OPERATED CALCIUM ENTRY-ASSOCIATED REGULATORY FACTOR"/>
    <property type="match status" value="1"/>
</dbReference>
<dbReference type="InterPro" id="IPR009567">
    <property type="entry name" value="SARAF"/>
</dbReference>
<dbReference type="GO" id="GO:0006816">
    <property type="term" value="P:calcium ion transport"/>
    <property type="evidence" value="ECO:0007669"/>
    <property type="project" value="UniProtKB-KW"/>
</dbReference>
<keyword evidence="7 16" id="KW-0732">Signal</keyword>
<organism evidence="17 18">
    <name type="scientific">Setaria digitata</name>
    <dbReference type="NCBI Taxonomy" id="48799"/>
    <lineage>
        <taxon>Eukaryota</taxon>
        <taxon>Metazoa</taxon>
        <taxon>Ecdysozoa</taxon>
        <taxon>Nematoda</taxon>
        <taxon>Chromadorea</taxon>
        <taxon>Rhabditida</taxon>
        <taxon>Spirurina</taxon>
        <taxon>Spiruromorpha</taxon>
        <taxon>Filarioidea</taxon>
        <taxon>Setariidae</taxon>
        <taxon>Setaria</taxon>
    </lineage>
</organism>
<evidence type="ECO:0000256" key="16">
    <source>
        <dbReference type="SAM" id="SignalP"/>
    </source>
</evidence>
<evidence type="ECO:0000256" key="15">
    <source>
        <dbReference type="SAM" id="Phobius"/>
    </source>
</evidence>
<feature type="signal peptide" evidence="16">
    <location>
        <begin position="1"/>
        <end position="21"/>
    </location>
</feature>